<dbReference type="InterPro" id="IPR002937">
    <property type="entry name" value="Amino_oxidase"/>
</dbReference>
<feature type="binding site" evidence="3">
    <location>
        <position position="227"/>
    </location>
    <ligand>
        <name>FAD</name>
        <dbReference type="ChEBI" id="CHEBI:57692"/>
    </ligand>
</feature>
<dbReference type="OrthoDB" id="9814556at2"/>
<dbReference type="EMBL" id="BIFT01000001">
    <property type="protein sequence ID" value="GCE27869.1"/>
    <property type="molecule type" value="Genomic_DNA"/>
</dbReference>
<dbReference type="Proteomes" id="UP000287171">
    <property type="component" value="Unassembled WGS sequence"/>
</dbReference>
<keyword evidence="6" id="KW-1185">Reference proteome</keyword>
<dbReference type="RefSeq" id="WP_126628152.1">
    <property type="nucleotide sequence ID" value="NZ_BIFT01000001.1"/>
</dbReference>
<comment type="caution">
    <text evidence="5">The sequence shown here is derived from an EMBL/GenBank/DDBJ whole genome shotgun (WGS) entry which is preliminary data.</text>
</comment>
<gene>
    <name evidence="5" type="ORF">KDA_33530</name>
</gene>
<dbReference type="Gene3D" id="3.50.50.60">
    <property type="entry name" value="FAD/NAD(P)-binding domain"/>
    <property type="match status" value="1"/>
</dbReference>
<feature type="binding site" evidence="3">
    <location>
        <begin position="29"/>
        <end position="30"/>
    </location>
    <ligand>
        <name>FAD</name>
        <dbReference type="ChEBI" id="CHEBI:57692"/>
    </ligand>
</feature>
<name>A0A402B976_9CHLR</name>
<accession>A0A402B976</accession>
<sequence>MIIIVGAGLAGLTCAKLLTEAGQKVVVLEAADQVGGRVRTDYHEDGYRLDRGFQVLFTGYEAAARHLNYSTLKQRKFDPGAILEKNGKHYEITDPIREPAHAFSSLLNPLISTTDKLRVLKLRTQLQRLSTEEIFSGAQQPEGQDETTEAYLRREGFSDKIIDNFFRPFYGGIFLDRSLQTSARMFQFTFKMLAIGDIILPAEGIQRIPEQLAASLPKGTVRCNARVGELLNSDGQIKGVRLINGEQIKADTVVVATSSPIAAKFTNMPLPTQGVSAVCLYFAGNERLYNQRKILLNADPHAYVNNAVLLTNIAPTYAPPRKHLLSATVLGKPGEDDEQIAERSKTEIAGWFPQHDLSHWQLLAVYRIPFAQFFQPPGTFDALPTNQTDMPGLYVVGEYTQSSSIQGAMRSGEVAARELLKARPLVTSKA</sequence>
<dbReference type="InterPro" id="IPR001613">
    <property type="entry name" value="Flavin_amine_oxidase"/>
</dbReference>
<protein>
    <submittedName>
        <fullName evidence="5">Amine oxidase</fullName>
    </submittedName>
</protein>
<evidence type="ECO:0000256" key="3">
    <source>
        <dbReference type="PIRSR" id="PIRSR601613-1"/>
    </source>
</evidence>
<evidence type="ECO:0000256" key="2">
    <source>
        <dbReference type="ARBA" id="ARBA00023002"/>
    </source>
</evidence>
<dbReference type="PANTHER" id="PTHR42841">
    <property type="entry name" value="AMINE OXIDASE"/>
    <property type="match status" value="1"/>
</dbReference>
<reference evidence="6" key="1">
    <citation type="submission" date="2018-12" db="EMBL/GenBank/DDBJ databases">
        <title>Tengunoibacter tsumagoiensis gen. nov., sp. nov., Dictyobacter kobayashii sp. nov., D. alpinus sp. nov., and D. joshuensis sp. nov. and description of Dictyobacteraceae fam. nov. within the order Ktedonobacterales isolated from Tengu-no-mugimeshi.</title>
        <authorList>
            <person name="Wang C.M."/>
            <person name="Zheng Y."/>
            <person name="Sakai Y."/>
            <person name="Toyoda A."/>
            <person name="Minakuchi Y."/>
            <person name="Abe K."/>
            <person name="Yokota A."/>
            <person name="Yabe S."/>
        </authorList>
    </citation>
    <scope>NUCLEOTIDE SEQUENCE [LARGE SCALE GENOMIC DNA]</scope>
    <source>
        <strain evidence="6">Uno16</strain>
    </source>
</reference>
<comment type="cofactor">
    <cofactor evidence="1">
        <name>FAD</name>
        <dbReference type="ChEBI" id="CHEBI:57692"/>
    </cofactor>
</comment>
<proteinExistence type="predicted"/>
<organism evidence="5 6">
    <name type="scientific">Dictyobacter alpinus</name>
    <dbReference type="NCBI Taxonomy" id="2014873"/>
    <lineage>
        <taxon>Bacteria</taxon>
        <taxon>Bacillati</taxon>
        <taxon>Chloroflexota</taxon>
        <taxon>Ktedonobacteria</taxon>
        <taxon>Ktedonobacterales</taxon>
        <taxon>Dictyobacteraceae</taxon>
        <taxon>Dictyobacter</taxon>
    </lineage>
</organism>
<feature type="domain" description="Amine oxidase" evidence="4">
    <location>
        <begin position="9"/>
        <end position="420"/>
    </location>
</feature>
<dbReference type="PRINTS" id="PR00757">
    <property type="entry name" value="AMINEOXDASEF"/>
</dbReference>
<keyword evidence="2" id="KW-0560">Oxidoreductase</keyword>
<dbReference type="AlphaFoldDB" id="A0A402B976"/>
<evidence type="ECO:0000313" key="6">
    <source>
        <dbReference type="Proteomes" id="UP000287171"/>
    </source>
</evidence>
<dbReference type="InterPro" id="IPR036188">
    <property type="entry name" value="FAD/NAD-bd_sf"/>
</dbReference>
<dbReference type="GO" id="GO:0016491">
    <property type="term" value="F:oxidoreductase activity"/>
    <property type="evidence" value="ECO:0007669"/>
    <property type="project" value="UniProtKB-KW"/>
</dbReference>
<evidence type="ECO:0000313" key="5">
    <source>
        <dbReference type="EMBL" id="GCE27869.1"/>
    </source>
</evidence>
<dbReference type="SUPFAM" id="SSF51905">
    <property type="entry name" value="FAD/NAD(P)-binding domain"/>
    <property type="match status" value="1"/>
</dbReference>
<evidence type="ECO:0000259" key="4">
    <source>
        <dbReference type="Pfam" id="PF01593"/>
    </source>
</evidence>
<dbReference type="Pfam" id="PF01593">
    <property type="entry name" value="Amino_oxidase"/>
    <property type="match status" value="1"/>
</dbReference>
<evidence type="ECO:0000256" key="1">
    <source>
        <dbReference type="ARBA" id="ARBA00001974"/>
    </source>
</evidence>